<comment type="function">
    <text evidence="2 12">Catalyzes the synthesis of 5,6-dihydrouridine (D), a modified base found in the D-loop of most tRNAs, via the reduction of the C5-C6 double bond in target uridines.</text>
</comment>
<evidence type="ECO:0000256" key="3">
    <source>
        <dbReference type="ARBA" id="ARBA00022555"/>
    </source>
</evidence>
<dbReference type="OrthoDB" id="9783413at2"/>
<name>A0A1G6XAE3_9PROT</name>
<keyword evidence="5 12" id="KW-0288">FMN</keyword>
<comment type="catalytic activity">
    <reaction evidence="10">
        <text>a 5,6-dihydrouridine in tRNA + NADP(+) = a uridine in tRNA + NADPH + H(+)</text>
        <dbReference type="Rhea" id="RHEA:23624"/>
        <dbReference type="Rhea" id="RHEA-COMP:13339"/>
        <dbReference type="Rhea" id="RHEA-COMP:13887"/>
        <dbReference type="ChEBI" id="CHEBI:15378"/>
        <dbReference type="ChEBI" id="CHEBI:57783"/>
        <dbReference type="ChEBI" id="CHEBI:58349"/>
        <dbReference type="ChEBI" id="CHEBI:65315"/>
        <dbReference type="ChEBI" id="CHEBI:74443"/>
    </reaction>
</comment>
<feature type="binding site" evidence="14">
    <location>
        <begin position="226"/>
        <end position="227"/>
    </location>
    <ligand>
        <name>FMN</name>
        <dbReference type="ChEBI" id="CHEBI:58210"/>
    </ligand>
</feature>
<evidence type="ECO:0000256" key="13">
    <source>
        <dbReference type="PIRSR" id="PIRSR006621-1"/>
    </source>
</evidence>
<dbReference type="GO" id="GO:0000049">
    <property type="term" value="F:tRNA binding"/>
    <property type="evidence" value="ECO:0007669"/>
    <property type="project" value="UniProtKB-KW"/>
</dbReference>
<dbReference type="InterPro" id="IPR004652">
    <property type="entry name" value="DusB-like"/>
</dbReference>
<dbReference type="AlphaFoldDB" id="A0A1G6XAE3"/>
<proteinExistence type="inferred from homology"/>
<dbReference type="Pfam" id="PF01207">
    <property type="entry name" value="Dus"/>
    <property type="match status" value="1"/>
</dbReference>
<dbReference type="RefSeq" id="WP_092781274.1">
    <property type="nucleotide sequence ID" value="NZ_FNAP01000001.1"/>
</dbReference>
<protein>
    <recommendedName>
        <fullName evidence="12">tRNA-dihydrouridine synthase</fullName>
        <ecNumber evidence="12">1.3.1.-</ecNumber>
    </recommendedName>
</protein>
<organism evidence="16 17">
    <name type="scientific">Rhodospira trueperi</name>
    <dbReference type="NCBI Taxonomy" id="69960"/>
    <lineage>
        <taxon>Bacteria</taxon>
        <taxon>Pseudomonadati</taxon>
        <taxon>Pseudomonadota</taxon>
        <taxon>Alphaproteobacteria</taxon>
        <taxon>Rhodospirillales</taxon>
        <taxon>Rhodospirillaceae</taxon>
        <taxon>Rhodospira</taxon>
    </lineage>
</organism>
<sequence length="337" mass="35876">MSLLIGSVRLDSRVVLAPMSGITDASFRRLARRFGCALAFSEMIASGRVATRHDETLRMGDPDDIGAPTAVQLAGGDPATMAEAARICVDRGADIIDINMGCPVKKVVKGPAGSALMRDERRAAAIIAAVVKAARVPLTLKMRAGWDASHRNAPRLARIAEDLGVQLITVHGRTRDQMYGGRADWPFIGEVKAAVSIPVIGNGDVASVEDARALLSVSGADGVMIGRAAQGRPWLPGLIGQALETGAPVREPGLAERRDLALDHFDALVSHYGAYRGLRLARKHMAWAAHGLCGAAALRSAFNREDDPERARVLLNTFWTEAQSADTRSPVPTREAA</sequence>
<evidence type="ECO:0000256" key="2">
    <source>
        <dbReference type="ARBA" id="ARBA00002790"/>
    </source>
</evidence>
<dbReference type="InterPro" id="IPR024036">
    <property type="entry name" value="tRNA-dHydroUridine_Synthase_C"/>
</dbReference>
<feature type="domain" description="DUS-like FMN-binding" evidence="15">
    <location>
        <begin position="16"/>
        <end position="315"/>
    </location>
</feature>
<dbReference type="NCBIfam" id="TIGR00737">
    <property type="entry name" value="nifR3_yhdG"/>
    <property type="match status" value="1"/>
</dbReference>
<dbReference type="Gene3D" id="1.10.1200.80">
    <property type="entry name" value="Putative flavin oxidoreducatase, domain 2"/>
    <property type="match status" value="1"/>
</dbReference>
<comment type="catalytic activity">
    <reaction evidence="11">
        <text>a 5,6-dihydrouridine in tRNA + NAD(+) = a uridine in tRNA + NADH + H(+)</text>
        <dbReference type="Rhea" id="RHEA:54452"/>
        <dbReference type="Rhea" id="RHEA-COMP:13339"/>
        <dbReference type="Rhea" id="RHEA-COMP:13887"/>
        <dbReference type="ChEBI" id="CHEBI:15378"/>
        <dbReference type="ChEBI" id="CHEBI:57540"/>
        <dbReference type="ChEBI" id="CHEBI:57945"/>
        <dbReference type="ChEBI" id="CHEBI:65315"/>
        <dbReference type="ChEBI" id="CHEBI:74443"/>
    </reaction>
</comment>
<dbReference type="InterPro" id="IPR013785">
    <property type="entry name" value="Aldolase_TIM"/>
</dbReference>
<feature type="binding site" evidence="14">
    <location>
        <position position="72"/>
    </location>
    <ligand>
        <name>FMN</name>
        <dbReference type="ChEBI" id="CHEBI:58210"/>
    </ligand>
</feature>
<dbReference type="PROSITE" id="PS01136">
    <property type="entry name" value="UPF0034"/>
    <property type="match status" value="1"/>
</dbReference>
<dbReference type="InterPro" id="IPR035587">
    <property type="entry name" value="DUS-like_FMN-bd"/>
</dbReference>
<evidence type="ECO:0000256" key="11">
    <source>
        <dbReference type="ARBA" id="ARBA00048802"/>
    </source>
</evidence>
<evidence type="ECO:0000256" key="1">
    <source>
        <dbReference type="ARBA" id="ARBA00001917"/>
    </source>
</evidence>
<dbReference type="PANTHER" id="PTHR45846:SF1">
    <property type="entry name" value="TRNA-DIHYDROURIDINE(47) SYNTHASE [NAD(P)(+)]-LIKE"/>
    <property type="match status" value="1"/>
</dbReference>
<keyword evidence="6 12" id="KW-0819">tRNA processing</keyword>
<keyword evidence="14" id="KW-0547">Nucleotide-binding</keyword>
<keyword evidence="7" id="KW-0521">NADP</keyword>
<dbReference type="Proteomes" id="UP000199412">
    <property type="component" value="Unassembled WGS sequence"/>
</dbReference>
<keyword evidence="9 12" id="KW-0560">Oxidoreductase</keyword>
<gene>
    <name evidence="16" type="ORF">SAMN05421720_101401</name>
</gene>
<comment type="cofactor">
    <cofactor evidence="1 12 14">
        <name>FMN</name>
        <dbReference type="ChEBI" id="CHEBI:58210"/>
    </cofactor>
</comment>
<dbReference type="EC" id="1.3.1.-" evidence="12"/>
<dbReference type="InterPro" id="IPR001269">
    <property type="entry name" value="DUS_fam"/>
</dbReference>
<dbReference type="PIRSF" id="PIRSF006621">
    <property type="entry name" value="Dus"/>
    <property type="match status" value="1"/>
</dbReference>
<evidence type="ECO:0000256" key="5">
    <source>
        <dbReference type="ARBA" id="ARBA00022643"/>
    </source>
</evidence>
<evidence type="ECO:0000256" key="9">
    <source>
        <dbReference type="ARBA" id="ARBA00023002"/>
    </source>
</evidence>
<dbReference type="EMBL" id="FNAP01000001">
    <property type="protein sequence ID" value="SDD74266.1"/>
    <property type="molecule type" value="Genomic_DNA"/>
</dbReference>
<evidence type="ECO:0000256" key="4">
    <source>
        <dbReference type="ARBA" id="ARBA00022630"/>
    </source>
</evidence>
<keyword evidence="8" id="KW-0694">RNA-binding</keyword>
<feature type="binding site" evidence="14">
    <location>
        <position position="141"/>
    </location>
    <ligand>
        <name>FMN</name>
        <dbReference type="ChEBI" id="CHEBI:58210"/>
    </ligand>
</feature>
<feature type="active site" description="Proton donor" evidence="13">
    <location>
        <position position="102"/>
    </location>
</feature>
<dbReference type="InterPro" id="IPR018517">
    <property type="entry name" value="tRNA_hU_synthase_CS"/>
</dbReference>
<feature type="binding site" evidence="14">
    <location>
        <position position="171"/>
    </location>
    <ligand>
        <name>FMN</name>
        <dbReference type="ChEBI" id="CHEBI:58210"/>
    </ligand>
</feature>
<comment type="similarity">
    <text evidence="12">Belongs to the dus family.</text>
</comment>
<keyword evidence="17" id="KW-1185">Reference proteome</keyword>
<evidence type="ECO:0000256" key="14">
    <source>
        <dbReference type="PIRSR" id="PIRSR006621-2"/>
    </source>
</evidence>
<keyword evidence="3" id="KW-0820">tRNA-binding</keyword>
<dbReference type="SUPFAM" id="SSF51395">
    <property type="entry name" value="FMN-linked oxidoreductases"/>
    <property type="match status" value="1"/>
</dbReference>
<evidence type="ECO:0000256" key="6">
    <source>
        <dbReference type="ARBA" id="ARBA00022694"/>
    </source>
</evidence>
<evidence type="ECO:0000259" key="15">
    <source>
        <dbReference type="Pfam" id="PF01207"/>
    </source>
</evidence>
<dbReference type="Gene3D" id="3.20.20.70">
    <property type="entry name" value="Aldolase class I"/>
    <property type="match status" value="1"/>
</dbReference>
<evidence type="ECO:0000256" key="10">
    <source>
        <dbReference type="ARBA" id="ARBA00048205"/>
    </source>
</evidence>
<evidence type="ECO:0000313" key="16">
    <source>
        <dbReference type="EMBL" id="SDD74266.1"/>
    </source>
</evidence>
<dbReference type="CDD" id="cd02801">
    <property type="entry name" value="DUS_like_FMN"/>
    <property type="match status" value="1"/>
</dbReference>
<dbReference type="GO" id="GO:0017150">
    <property type="term" value="F:tRNA dihydrouridine synthase activity"/>
    <property type="evidence" value="ECO:0007669"/>
    <property type="project" value="InterPro"/>
</dbReference>
<dbReference type="PANTHER" id="PTHR45846">
    <property type="entry name" value="TRNA-DIHYDROURIDINE(47) SYNTHASE [NAD(P)(+)]-LIKE"/>
    <property type="match status" value="1"/>
</dbReference>
<evidence type="ECO:0000256" key="7">
    <source>
        <dbReference type="ARBA" id="ARBA00022857"/>
    </source>
</evidence>
<dbReference type="STRING" id="69960.SAMN05421720_101401"/>
<evidence type="ECO:0000256" key="12">
    <source>
        <dbReference type="PIRNR" id="PIRNR006621"/>
    </source>
</evidence>
<evidence type="ECO:0000256" key="8">
    <source>
        <dbReference type="ARBA" id="ARBA00022884"/>
    </source>
</evidence>
<accession>A0A1G6XAE3</accession>
<dbReference type="GO" id="GO:0050660">
    <property type="term" value="F:flavin adenine dinucleotide binding"/>
    <property type="evidence" value="ECO:0007669"/>
    <property type="project" value="InterPro"/>
</dbReference>
<reference evidence="16 17" key="1">
    <citation type="submission" date="2016-10" db="EMBL/GenBank/DDBJ databases">
        <authorList>
            <person name="de Groot N.N."/>
        </authorList>
    </citation>
    <scope>NUCLEOTIDE SEQUENCE [LARGE SCALE GENOMIC DNA]</scope>
    <source>
        <strain evidence="16 17">ATCC 700224</strain>
    </source>
</reference>
<keyword evidence="4 12" id="KW-0285">Flavoprotein</keyword>
<evidence type="ECO:0000313" key="17">
    <source>
        <dbReference type="Proteomes" id="UP000199412"/>
    </source>
</evidence>